<dbReference type="InterPro" id="IPR059000">
    <property type="entry name" value="ATPase_P-type_domA"/>
</dbReference>
<evidence type="ECO:0000256" key="12">
    <source>
        <dbReference type="ARBA" id="ARBA00022989"/>
    </source>
</evidence>
<dbReference type="SUPFAM" id="SSF81653">
    <property type="entry name" value="Calcium ATPase, transduction domain A"/>
    <property type="match status" value="1"/>
</dbReference>
<feature type="transmembrane region" description="Helical" evidence="14">
    <location>
        <begin position="666"/>
        <end position="687"/>
    </location>
</feature>
<dbReference type="InterPro" id="IPR023214">
    <property type="entry name" value="HAD_sf"/>
</dbReference>
<dbReference type="InterPro" id="IPR004014">
    <property type="entry name" value="ATPase_P-typ_cation-transptr_N"/>
</dbReference>
<protein>
    <recommendedName>
        <fullName evidence="3">P-type Ca(2+) transporter</fullName>
        <ecNumber evidence="3">7.2.2.10</ecNumber>
    </recommendedName>
</protein>
<evidence type="ECO:0000256" key="7">
    <source>
        <dbReference type="ARBA" id="ARBA00022741"/>
    </source>
</evidence>
<keyword evidence="10" id="KW-0460">Magnesium</keyword>
<dbReference type="InterPro" id="IPR008250">
    <property type="entry name" value="ATPase_P-typ_transduc_dom_A_sf"/>
</dbReference>
<feature type="domain" description="Cation-transporting P-type ATPase N-terminal" evidence="15">
    <location>
        <begin position="3"/>
        <end position="77"/>
    </location>
</feature>
<dbReference type="NCBIfam" id="TIGR01494">
    <property type="entry name" value="ATPase_P-type"/>
    <property type="match status" value="2"/>
</dbReference>
<keyword evidence="7" id="KW-0547">Nucleotide-binding</keyword>
<keyword evidence="8" id="KW-0106">Calcium</keyword>
<keyword evidence="11" id="KW-1278">Translocase</keyword>
<proteinExistence type="inferred from homology"/>
<feature type="transmembrane region" description="Helical" evidence="14">
    <location>
        <begin position="274"/>
        <end position="300"/>
    </location>
</feature>
<keyword evidence="4" id="KW-0597">Phosphoprotein</keyword>
<evidence type="ECO:0000256" key="9">
    <source>
        <dbReference type="ARBA" id="ARBA00022840"/>
    </source>
</evidence>
<dbReference type="Gene3D" id="3.40.50.1000">
    <property type="entry name" value="HAD superfamily/HAD-like"/>
    <property type="match status" value="2"/>
</dbReference>
<sequence>MSAWHNKTIARTLAELETSRDSGLAPREAERRLGQYGRNELERTGRKSLLVRFLSQMKDPMILVLLAAAALSLWASGFEDWLDAVIILVIVVVNAIISISQENSAERALEALREMSAPLAKTVRGGTLCRVETALLVPGDIILLEAGDLVPADARILECSSLKADESAMTGESVPVTKGALEPLGEETPLADRRNMVISSTVITNGRARCAVTGTGMDTEVGRIAGLLLGEADPDTPLQRKMAEISKVLSFVCLCVCAVMFGIGLLQHKDVLDMFMTAVALAVAAIPEGLPAIVTIVLALGVSRMVKRGAIVKKLPAVETLGCASVICSDKTGTLTQNKMTVVDIWTARRGDRGLALTIGTLCSDAALAYGPGGSLTTGDPTETAIVEAAFKDGLDKNKLEAEAPRRGELPFDPERKLMSTVHPRAGGGYRVCVKGAPDVLLHRCRATSGGEILTSFKAHEVGKVNENMAERALRVLGVAYKDLELLPRDFTTDTLEQGLTFVGLIGMIDPPRKEVKAAVAQCYAAGIRPVMITGDHKLTAVAIAKELDIFRPGDLAITGEDLDFMPQELLEKDVERFAVYARVSPEHKMRIVKAWQKKGNVVAMTGDGVNDAPALKAADIGCAMGISGTDVAKGAADMILTDDNFATIVSAVEQGRGIYANIRKAIHYLLSCNIGEILTIFLATAFDFHQMPLVPVQLLWLNLVTDSLPALALGVESVEDGVMDQKPRDGRESLFAHGFAGRLAWQGAMVGALTLAAYFLGEYVLSDPGMASATANTMAFATLTMCQLFHAFDVRSERASLFHIGVFSNSAMNKAFLVGMAMQLAVLCVPPLQAVFSTVPMSPVEWAVVLGLAVTPLVVCELVKAIRRLKK</sequence>
<evidence type="ECO:0000256" key="11">
    <source>
        <dbReference type="ARBA" id="ARBA00022967"/>
    </source>
</evidence>
<dbReference type="Gene3D" id="2.70.150.10">
    <property type="entry name" value="Calcium-transporting ATPase, cytoplasmic transduction domain A"/>
    <property type="match status" value="1"/>
</dbReference>
<keyword evidence="12 14" id="KW-1133">Transmembrane helix</keyword>
<comment type="similarity">
    <text evidence="2">Belongs to the cation transport ATPase (P-type) (TC 3.A.3) family. Type IIA subfamily.</text>
</comment>
<keyword evidence="13 14" id="KW-0472">Membrane</keyword>
<dbReference type="GO" id="GO:0016887">
    <property type="term" value="F:ATP hydrolysis activity"/>
    <property type="evidence" value="ECO:0007669"/>
    <property type="project" value="InterPro"/>
</dbReference>
<dbReference type="AlphaFoldDB" id="A0A212KLU6"/>
<dbReference type="Gene3D" id="3.40.1110.10">
    <property type="entry name" value="Calcium-transporting ATPase, cytoplasmic domain N"/>
    <property type="match status" value="2"/>
</dbReference>
<feature type="transmembrane region" description="Helical" evidence="14">
    <location>
        <begin position="847"/>
        <end position="867"/>
    </location>
</feature>
<evidence type="ECO:0000256" key="6">
    <source>
        <dbReference type="ARBA" id="ARBA00022692"/>
    </source>
</evidence>
<dbReference type="SUPFAM" id="SSF81665">
    <property type="entry name" value="Calcium ATPase, transmembrane domain M"/>
    <property type="match status" value="1"/>
</dbReference>
<dbReference type="GO" id="GO:0012505">
    <property type="term" value="C:endomembrane system"/>
    <property type="evidence" value="ECO:0007669"/>
    <property type="project" value="UniProtKB-SubCell"/>
</dbReference>
<dbReference type="PRINTS" id="PR00120">
    <property type="entry name" value="HATPASE"/>
</dbReference>
<dbReference type="FunFam" id="2.70.150.10:FF:000160">
    <property type="entry name" value="Sarcoplasmic/endoplasmic reticulum calcium ATPase 1"/>
    <property type="match status" value="1"/>
</dbReference>
<dbReference type="FunFam" id="3.40.50.1000:FF:000028">
    <property type="entry name" value="Calcium-transporting P-type ATPase, putative"/>
    <property type="match status" value="1"/>
</dbReference>
<dbReference type="SFLD" id="SFLDF00027">
    <property type="entry name" value="p-type_atpase"/>
    <property type="match status" value="1"/>
</dbReference>
<dbReference type="Pfam" id="PF00122">
    <property type="entry name" value="E1-E2_ATPase"/>
    <property type="match status" value="1"/>
</dbReference>
<dbReference type="InterPro" id="IPR036412">
    <property type="entry name" value="HAD-like_sf"/>
</dbReference>
<evidence type="ECO:0000256" key="4">
    <source>
        <dbReference type="ARBA" id="ARBA00022553"/>
    </source>
</evidence>
<dbReference type="PANTHER" id="PTHR42861">
    <property type="entry name" value="CALCIUM-TRANSPORTING ATPASE"/>
    <property type="match status" value="1"/>
</dbReference>
<dbReference type="Gene3D" id="1.20.1110.10">
    <property type="entry name" value="Calcium-transporting ATPase, transmembrane domain"/>
    <property type="match status" value="2"/>
</dbReference>
<keyword evidence="5" id="KW-0109">Calcium transport</keyword>
<dbReference type="InterPro" id="IPR023298">
    <property type="entry name" value="ATPase_P-typ_TM_dom_sf"/>
</dbReference>
<dbReference type="PROSITE" id="PS00154">
    <property type="entry name" value="ATPASE_E1_E2"/>
    <property type="match status" value="1"/>
</dbReference>
<keyword evidence="16" id="KW-0378">Hydrolase</keyword>
<reference evidence="16" key="1">
    <citation type="submission" date="2016-04" db="EMBL/GenBank/DDBJ databases">
        <authorList>
            <person name="Evans L.H."/>
            <person name="Alamgir A."/>
            <person name="Owens N."/>
            <person name="Weber N.D."/>
            <person name="Virtaneva K."/>
            <person name="Barbian K."/>
            <person name="Babar A."/>
            <person name="Rosenke K."/>
        </authorList>
    </citation>
    <scope>NUCLEOTIDE SEQUENCE</scope>
    <source>
        <strain evidence="16">86</strain>
    </source>
</reference>
<dbReference type="NCBIfam" id="TIGR01517">
    <property type="entry name" value="ATPase-IIB_Ca"/>
    <property type="match status" value="1"/>
</dbReference>
<evidence type="ECO:0000256" key="2">
    <source>
        <dbReference type="ARBA" id="ARBA00005675"/>
    </source>
</evidence>
<evidence type="ECO:0000259" key="15">
    <source>
        <dbReference type="SMART" id="SM00831"/>
    </source>
</evidence>
<keyword evidence="5" id="KW-0406">Ion transport</keyword>
<dbReference type="Pfam" id="PF00690">
    <property type="entry name" value="Cation_ATPase_N"/>
    <property type="match status" value="1"/>
</dbReference>
<feature type="transmembrane region" description="Helical" evidence="14">
    <location>
        <begin position="248"/>
        <end position="268"/>
    </location>
</feature>
<dbReference type="Pfam" id="PF13246">
    <property type="entry name" value="Cation_ATPase"/>
    <property type="match status" value="1"/>
</dbReference>
<dbReference type="InterPro" id="IPR023299">
    <property type="entry name" value="ATPase_P-typ_cyto_dom_N"/>
</dbReference>
<keyword evidence="6 14" id="KW-0812">Transmembrane</keyword>
<dbReference type="InterPro" id="IPR044492">
    <property type="entry name" value="P_typ_ATPase_HD_dom"/>
</dbReference>
<evidence type="ECO:0000256" key="1">
    <source>
        <dbReference type="ARBA" id="ARBA00004127"/>
    </source>
</evidence>
<organism evidence="16">
    <name type="scientific">uncultured Eubacteriales bacterium</name>
    <dbReference type="NCBI Taxonomy" id="172733"/>
    <lineage>
        <taxon>Bacteria</taxon>
        <taxon>Bacillati</taxon>
        <taxon>Bacillota</taxon>
        <taxon>Clostridia</taxon>
        <taxon>Eubacteriales</taxon>
        <taxon>environmental samples</taxon>
    </lineage>
</organism>
<dbReference type="SFLD" id="SFLDS00003">
    <property type="entry name" value="Haloacid_Dehalogenase"/>
    <property type="match status" value="1"/>
</dbReference>
<dbReference type="SFLD" id="SFLDG00002">
    <property type="entry name" value="C1.7:_P-type_atpase_like"/>
    <property type="match status" value="1"/>
</dbReference>
<dbReference type="PRINTS" id="PR00119">
    <property type="entry name" value="CATATPASE"/>
</dbReference>
<accession>A0A212KLU6</accession>
<name>A0A212KLU6_9FIRM</name>
<dbReference type="EMBL" id="FLUN01000002">
    <property type="protein sequence ID" value="SBW12637.1"/>
    <property type="molecule type" value="Genomic_DNA"/>
</dbReference>
<keyword evidence="5" id="KW-0813">Transport</keyword>
<keyword evidence="9" id="KW-0067">ATP-binding</keyword>
<dbReference type="InterPro" id="IPR001757">
    <property type="entry name" value="P_typ_ATPase"/>
</dbReference>
<dbReference type="EC" id="7.2.2.10" evidence="3"/>
<dbReference type="GO" id="GO:0005388">
    <property type="term" value="F:P-type calcium transporter activity"/>
    <property type="evidence" value="ECO:0007669"/>
    <property type="project" value="UniProtKB-EC"/>
</dbReference>
<evidence type="ECO:0000256" key="3">
    <source>
        <dbReference type="ARBA" id="ARBA00012790"/>
    </source>
</evidence>
<dbReference type="Pfam" id="PF00689">
    <property type="entry name" value="Cation_ATPase_C"/>
    <property type="match status" value="1"/>
</dbReference>
<dbReference type="GO" id="GO:0005524">
    <property type="term" value="F:ATP binding"/>
    <property type="evidence" value="ECO:0007669"/>
    <property type="project" value="UniProtKB-KW"/>
</dbReference>
<dbReference type="InterPro" id="IPR006408">
    <property type="entry name" value="P-type_ATPase_IIB"/>
</dbReference>
<evidence type="ECO:0000256" key="8">
    <source>
        <dbReference type="ARBA" id="ARBA00022837"/>
    </source>
</evidence>
<dbReference type="InterPro" id="IPR018303">
    <property type="entry name" value="ATPase_P-typ_P_site"/>
</dbReference>
<evidence type="ECO:0000256" key="14">
    <source>
        <dbReference type="SAM" id="Phobius"/>
    </source>
</evidence>
<evidence type="ECO:0000256" key="5">
    <source>
        <dbReference type="ARBA" id="ARBA00022568"/>
    </source>
</evidence>
<evidence type="ECO:0000256" key="13">
    <source>
        <dbReference type="ARBA" id="ARBA00023136"/>
    </source>
</evidence>
<feature type="transmembrane region" description="Helical" evidence="14">
    <location>
        <begin position="57"/>
        <end position="75"/>
    </location>
</feature>
<dbReference type="InterPro" id="IPR006068">
    <property type="entry name" value="ATPase_P-typ_cation-transptr_C"/>
</dbReference>
<feature type="transmembrane region" description="Helical" evidence="14">
    <location>
        <begin position="740"/>
        <end position="762"/>
    </location>
</feature>
<dbReference type="SMART" id="SM00831">
    <property type="entry name" value="Cation_ATPase_N"/>
    <property type="match status" value="1"/>
</dbReference>
<dbReference type="FunFam" id="3.40.50.1000:FF:000001">
    <property type="entry name" value="Phospholipid-transporting ATPase IC"/>
    <property type="match status" value="1"/>
</dbReference>
<evidence type="ECO:0000256" key="10">
    <source>
        <dbReference type="ARBA" id="ARBA00022842"/>
    </source>
</evidence>
<dbReference type="SUPFAM" id="SSF56784">
    <property type="entry name" value="HAD-like"/>
    <property type="match status" value="1"/>
</dbReference>
<comment type="subcellular location">
    <subcellularLocation>
        <location evidence="1">Endomembrane system</location>
        <topology evidence="1">Multi-pass membrane protein</topology>
    </subcellularLocation>
</comment>
<gene>
    <name evidence="16" type="primary">yloB</name>
    <name evidence="16" type="ORF">KL86CLO1_20058</name>
</gene>
<dbReference type="GO" id="GO:0016020">
    <property type="term" value="C:membrane"/>
    <property type="evidence" value="ECO:0007669"/>
    <property type="project" value="InterPro"/>
</dbReference>
<evidence type="ECO:0000313" key="16">
    <source>
        <dbReference type="EMBL" id="SBW12637.1"/>
    </source>
</evidence>
<feature type="transmembrane region" description="Helical" evidence="14">
    <location>
        <begin position="81"/>
        <end position="99"/>
    </location>
</feature>
<feature type="transmembrane region" description="Helical" evidence="14">
    <location>
        <begin position="816"/>
        <end position="835"/>
    </location>
</feature>